<protein>
    <submittedName>
        <fullName evidence="2">DUF4194 domain-containing protein</fullName>
    </submittedName>
</protein>
<dbReference type="AlphaFoldDB" id="A0AA94XTB5"/>
<sequence>MTTSDAYAAPIAEPLFDGDTGKYSLPLRQLLVRLLRGPYLDGSVDASAWQLLLDQQQTITDYFSEIFLALTMDMDRKIAMLSPVQIDQVHTAPIAPRRPLKRDETLLALRLRLLLEQQSGNGSDAVASRATMHEILAEHRQATDRDDKRFAESCDAAISRLQSLRLLTSTELENEFRISPALAMALPLSSIQDIPRYIAAIDANEPAFNLSPDDNDELAEQSPELVQE</sequence>
<evidence type="ECO:0000256" key="1">
    <source>
        <dbReference type="SAM" id="MobiDB-lite"/>
    </source>
</evidence>
<organism evidence="2 3">
    <name type="scientific">Glutamicibacter halophytocola</name>
    <dbReference type="NCBI Taxonomy" id="1933880"/>
    <lineage>
        <taxon>Bacteria</taxon>
        <taxon>Bacillati</taxon>
        <taxon>Actinomycetota</taxon>
        <taxon>Actinomycetes</taxon>
        <taxon>Micrococcales</taxon>
        <taxon>Micrococcaceae</taxon>
        <taxon>Glutamicibacter</taxon>
    </lineage>
</organism>
<feature type="region of interest" description="Disordered" evidence="1">
    <location>
        <begin position="209"/>
        <end position="228"/>
    </location>
</feature>
<dbReference type="InterPro" id="IPR025449">
    <property type="entry name" value="JetB"/>
</dbReference>
<gene>
    <name evidence="2" type="ORF">NUH22_03005</name>
</gene>
<dbReference type="Pfam" id="PF13835">
    <property type="entry name" value="DUF4194"/>
    <property type="match status" value="1"/>
</dbReference>
<evidence type="ECO:0000313" key="3">
    <source>
        <dbReference type="Proteomes" id="UP001060018"/>
    </source>
</evidence>
<name>A0AA94XTB5_9MICC</name>
<dbReference type="Proteomes" id="UP001060018">
    <property type="component" value="Chromosome"/>
</dbReference>
<proteinExistence type="predicted"/>
<reference evidence="2" key="1">
    <citation type="journal article" date="2022" name="Pest Manag. Sci.">
        <title>Glutamicibacter halophytocola-mediated host fitness of potato tuber moth on Solanaceae crops.</title>
        <authorList>
            <person name="Wang W."/>
            <person name="Xiao G."/>
            <person name="Du G."/>
            <person name="Chang L."/>
            <person name="Yang Y."/>
            <person name="Ye J."/>
            <person name="Chen B."/>
        </authorList>
    </citation>
    <scope>NUCLEOTIDE SEQUENCE</scope>
    <source>
        <strain evidence="2">S2</strain>
    </source>
</reference>
<accession>A0AA94XTB5</accession>
<evidence type="ECO:0000313" key="2">
    <source>
        <dbReference type="EMBL" id="UUX59614.1"/>
    </source>
</evidence>
<dbReference type="RefSeq" id="WP_257745913.1">
    <property type="nucleotide sequence ID" value="NZ_CP102487.1"/>
</dbReference>
<dbReference type="EMBL" id="CP102487">
    <property type="protein sequence ID" value="UUX59614.1"/>
    <property type="molecule type" value="Genomic_DNA"/>
</dbReference>